<dbReference type="InterPro" id="IPR036583">
    <property type="entry name" value="23S_rRNA_IVS_sf"/>
</dbReference>
<dbReference type="PANTHER" id="PTHR38471:SF2">
    <property type="entry name" value="FOUR HELIX BUNDLE PROTEIN"/>
    <property type="match status" value="1"/>
</dbReference>
<proteinExistence type="predicted"/>
<accession>A0A1J4RU14</accession>
<reference evidence="1 2" key="1">
    <citation type="journal article" date="2016" name="Environ. Microbiol.">
        <title>Genomic resolution of a cold subsurface aquifer community provides metabolic insights for novel microbes adapted to high CO concentrations.</title>
        <authorList>
            <person name="Probst A.J."/>
            <person name="Castelle C.J."/>
            <person name="Singh A."/>
            <person name="Brown C.T."/>
            <person name="Anantharaman K."/>
            <person name="Sharon I."/>
            <person name="Hug L.A."/>
            <person name="Burstein D."/>
            <person name="Emerson J.B."/>
            <person name="Thomas B.C."/>
            <person name="Banfield J.F."/>
        </authorList>
    </citation>
    <scope>NUCLEOTIDE SEQUENCE [LARGE SCALE GENOMIC DNA]</scope>
    <source>
        <strain evidence="1">CG1_02_42_45</strain>
    </source>
</reference>
<dbReference type="PANTHER" id="PTHR38471">
    <property type="entry name" value="FOUR HELIX BUNDLE PROTEIN"/>
    <property type="match status" value="1"/>
</dbReference>
<protein>
    <submittedName>
        <fullName evidence="1">Four helix bundle protein</fullName>
    </submittedName>
</protein>
<dbReference type="Gene3D" id="1.20.1440.60">
    <property type="entry name" value="23S rRNA-intervening sequence"/>
    <property type="match status" value="1"/>
</dbReference>
<dbReference type="Proteomes" id="UP000182753">
    <property type="component" value="Unassembled WGS sequence"/>
</dbReference>
<comment type="caution">
    <text evidence="1">The sequence shown here is derived from an EMBL/GenBank/DDBJ whole genome shotgun (WGS) entry which is preliminary data.</text>
</comment>
<evidence type="ECO:0000313" key="1">
    <source>
        <dbReference type="EMBL" id="OIN89437.1"/>
    </source>
</evidence>
<name>A0A1J4RU14_9BACT</name>
<sequence>MANDRNPKYDLEERTAKFGENIIKFAKKIPENATTKRIIPQLVAAGTSVGANFCEADDAESGKDFIHKIGICKKESRETKHWLRMVAIAAPELKEEARKLWKEATELNLIFNAIVRKIRNKNNKI</sequence>
<evidence type="ECO:0000313" key="2">
    <source>
        <dbReference type="Proteomes" id="UP000182753"/>
    </source>
</evidence>
<dbReference type="PIRSF" id="PIRSF035652">
    <property type="entry name" value="CHP02436"/>
    <property type="match status" value="1"/>
</dbReference>
<dbReference type="Pfam" id="PF05635">
    <property type="entry name" value="23S_rRNA_IVP"/>
    <property type="match status" value="1"/>
</dbReference>
<dbReference type="AlphaFoldDB" id="A0A1J4RU14"/>
<dbReference type="NCBIfam" id="TIGR02436">
    <property type="entry name" value="four helix bundle protein"/>
    <property type="match status" value="1"/>
</dbReference>
<dbReference type="EMBL" id="MNUJ01000040">
    <property type="protein sequence ID" value="OIN89437.1"/>
    <property type="molecule type" value="Genomic_DNA"/>
</dbReference>
<dbReference type="InterPro" id="IPR012657">
    <property type="entry name" value="23S_rRNA-intervening_sequence"/>
</dbReference>
<gene>
    <name evidence="1" type="ORF">AUJ40_01905</name>
</gene>
<organism evidence="1 2">
    <name type="scientific">Candidatus Berkelbacteria bacterium CG1_02_42_45</name>
    <dbReference type="NCBI Taxonomy" id="1805036"/>
    <lineage>
        <taxon>Bacteria</taxon>
        <taxon>Candidatus Berkelbacteria</taxon>
    </lineage>
</organism>
<dbReference type="SUPFAM" id="SSF158446">
    <property type="entry name" value="IVS-encoded protein-like"/>
    <property type="match status" value="1"/>
</dbReference>